<keyword evidence="2" id="KW-1185">Reference proteome</keyword>
<reference evidence="1" key="1">
    <citation type="submission" date="2022-06" db="EMBL/GenBank/DDBJ databases">
        <title>Lutimaribacter sp. EGI FJ00013, a novel bacterium isolated from a salt lake sediment enrichment.</title>
        <authorList>
            <person name="Gao L."/>
            <person name="Fang B.-Z."/>
            <person name="Li W.-J."/>
        </authorList>
    </citation>
    <scope>NUCLEOTIDE SEQUENCE</scope>
    <source>
        <strain evidence="1">EGI FJ00013</strain>
    </source>
</reference>
<dbReference type="EMBL" id="JAMQGO010000001">
    <property type="protein sequence ID" value="MCM2561099.1"/>
    <property type="molecule type" value="Genomic_DNA"/>
</dbReference>
<proteinExistence type="predicted"/>
<comment type="caution">
    <text evidence="1">The sequence shown here is derived from an EMBL/GenBank/DDBJ whole genome shotgun (WGS) entry which is preliminary data.</text>
</comment>
<accession>A0ACC5ZU65</accession>
<evidence type="ECO:0000313" key="1">
    <source>
        <dbReference type="EMBL" id="MCM2561099.1"/>
    </source>
</evidence>
<protein>
    <submittedName>
        <fullName evidence="1">Uncharacterized protein</fullName>
    </submittedName>
</protein>
<gene>
    <name evidence="1" type="ORF">M8744_02965</name>
</gene>
<dbReference type="Proteomes" id="UP001203036">
    <property type="component" value="Unassembled WGS sequence"/>
</dbReference>
<organism evidence="1 2">
    <name type="scientific">Lutimaribacter degradans</name>
    <dbReference type="NCBI Taxonomy" id="2945989"/>
    <lineage>
        <taxon>Bacteria</taxon>
        <taxon>Pseudomonadati</taxon>
        <taxon>Pseudomonadota</taxon>
        <taxon>Alphaproteobacteria</taxon>
        <taxon>Rhodobacterales</taxon>
        <taxon>Roseobacteraceae</taxon>
        <taxon>Lutimaribacter</taxon>
    </lineage>
</organism>
<name>A0ACC5ZU65_9RHOB</name>
<evidence type="ECO:0000313" key="2">
    <source>
        <dbReference type="Proteomes" id="UP001203036"/>
    </source>
</evidence>
<sequence>MSRIVAPFFALALLAACAPLNIWYKPGATVAASEEQLLNCRAQAARDIPVNTRTRITPVTIIPRQICDGDGNCQIYHERIGGEVIVYDANAGLRDEVVQQCMRKRGFSPATIPPCPDSLRQSAPAGRTTVMPRLTENACVIRNRDGTWQIVNRAG</sequence>